<dbReference type="Proteomes" id="UP000752696">
    <property type="component" value="Unassembled WGS sequence"/>
</dbReference>
<accession>A0A6V7H805</accession>
<comment type="caution">
    <text evidence="2">The sequence shown here is derived from an EMBL/GenBank/DDBJ whole genome shotgun (WGS) entry which is preliminary data.</text>
</comment>
<evidence type="ECO:0000313" key="3">
    <source>
        <dbReference type="Proteomes" id="UP000752696"/>
    </source>
</evidence>
<sequence>MKVKKVSRMRPTRKQTSATGARNGPAGFVDLVGRVTSNDGTPLCRNDSFADFQIVTRIVDSSSISNELLCGFFTTAQCEEDVLASFVILLLKVYKASDMAFLTTFFPGNTKLANQQGRVPDPIKHGNLTRTDLDRSICPSGRTKGNI</sequence>
<gene>
    <name evidence="2" type="ORF">MHI_LOCUS481339</name>
</gene>
<dbReference type="AlphaFoldDB" id="A0A6V7H805"/>
<proteinExistence type="predicted"/>
<evidence type="ECO:0000256" key="1">
    <source>
        <dbReference type="SAM" id="MobiDB-lite"/>
    </source>
</evidence>
<reference evidence="2" key="1">
    <citation type="submission" date="2020-07" db="EMBL/GenBank/DDBJ databases">
        <authorList>
            <person name="Nazaruddin N."/>
        </authorList>
    </citation>
    <scope>NUCLEOTIDE SEQUENCE</scope>
</reference>
<keyword evidence="3" id="KW-1185">Reference proteome</keyword>
<organism evidence="2 3">
    <name type="scientific">Heterotrigona itama</name>
    <dbReference type="NCBI Taxonomy" id="395501"/>
    <lineage>
        <taxon>Eukaryota</taxon>
        <taxon>Metazoa</taxon>
        <taxon>Ecdysozoa</taxon>
        <taxon>Arthropoda</taxon>
        <taxon>Hexapoda</taxon>
        <taxon>Insecta</taxon>
        <taxon>Pterygota</taxon>
        <taxon>Neoptera</taxon>
        <taxon>Endopterygota</taxon>
        <taxon>Hymenoptera</taxon>
        <taxon>Apocrita</taxon>
        <taxon>Aculeata</taxon>
        <taxon>Apoidea</taxon>
        <taxon>Anthophila</taxon>
        <taxon>Apidae</taxon>
        <taxon>Heterotrigona</taxon>
    </lineage>
</organism>
<protein>
    <submittedName>
        <fullName evidence="2">Uncharacterized protein</fullName>
    </submittedName>
</protein>
<name>A0A6V7H805_9HYME</name>
<feature type="compositionally biased region" description="Basic residues" evidence="1">
    <location>
        <begin position="1"/>
        <end position="13"/>
    </location>
</feature>
<feature type="region of interest" description="Disordered" evidence="1">
    <location>
        <begin position="1"/>
        <end position="25"/>
    </location>
</feature>
<dbReference type="EMBL" id="CAJDYZ010007797">
    <property type="protein sequence ID" value="CAD1474627.1"/>
    <property type="molecule type" value="Genomic_DNA"/>
</dbReference>
<evidence type="ECO:0000313" key="2">
    <source>
        <dbReference type="EMBL" id="CAD1474627.1"/>
    </source>
</evidence>